<dbReference type="PANTHER" id="PTHR43343">
    <property type="entry name" value="PEPTIDASE S12"/>
    <property type="match status" value="1"/>
</dbReference>
<dbReference type="SUPFAM" id="SSF50156">
    <property type="entry name" value="PDZ domain-like"/>
    <property type="match status" value="1"/>
</dbReference>
<sequence length="743" mass="72047">MDDGKAAGPKLKWWSRPGNPPSPERSAETGHPAGPSGAGEQSGHSGLPGMSGGTGGSGGSGGTAAQEPEDWIVRPPERPAGAQAPGADPGETLAAPPAEHPDNADELTSAASVASAVSSASSASSASAASAATGQAQVQDRTGAEATEPAGATAPVPPAGASSGAATVTLGQVPPHGAPESGQAPTGAASQASAPAPAETPGAPQGAPPQRRPLHAEDPYGTPPYGGPGPWAPAPPVQRPVTTPAHGTVLPPSAGPMPPYGAPAAPGAGYPGPPQSPPSAAPPAAVLGDQPHPAAPDGPGPARPAPSAGPAAPPAAPPAVETGAPGQPDAAAMPPGPAPAHDHPGAPHGAWQQYDPWRAPLQGGGPLPPPAARRTPRGVLVAGAVALALLAGGVGGGIGAYVERYGGINDIKLPQAAGDSGGRKPDSVAGIARAALPGVVTIHVRGNAEQGTGTGFVLDHEGHILTNNHVVEPAGTGGEISVTFSGGQTAKAKVVGQDGGYDLAVVQVEGVTGLRPLPLGNSDSVQVGDPVVAIGAPFDLANTVTAGIISAKQRPITAGGQKGDGSDISYVDALQTDAPINPGNSGGPLVDARARVIGINSAIRAADSGGGSDGGGQGGSIGLGFAIPINQAKRVAEELINTGRATHPVIGVTLEMEYAGDGARVSAHSKGGKPPVLPGGPGAKAGIRAGDVITAVDGAPVHSGEELIVKIRSHRPGDTLALTLQRDGKERSVRLRLGSSTAG</sequence>
<evidence type="ECO:0000313" key="5">
    <source>
        <dbReference type="EMBL" id="MBL1088531.1"/>
    </source>
</evidence>
<feature type="compositionally biased region" description="Gly residues" evidence="3">
    <location>
        <begin position="49"/>
        <end position="62"/>
    </location>
</feature>
<evidence type="ECO:0000259" key="4">
    <source>
        <dbReference type="PROSITE" id="PS50106"/>
    </source>
</evidence>
<feature type="compositionally biased region" description="Pro residues" evidence="3">
    <location>
        <begin position="293"/>
        <end position="304"/>
    </location>
</feature>
<evidence type="ECO:0000256" key="3">
    <source>
        <dbReference type="SAM" id="MobiDB-lite"/>
    </source>
</evidence>
<keyword evidence="2" id="KW-0378">Hydrolase</keyword>
<proteinExistence type="predicted"/>
<dbReference type="PROSITE" id="PS50106">
    <property type="entry name" value="PDZ"/>
    <property type="match status" value="1"/>
</dbReference>
<feature type="region of interest" description="Disordered" evidence="3">
    <location>
        <begin position="1"/>
        <end position="372"/>
    </location>
</feature>
<dbReference type="CDD" id="cd06779">
    <property type="entry name" value="cpPDZ_Deg_HtrA-like"/>
    <property type="match status" value="1"/>
</dbReference>
<dbReference type="Gene3D" id="2.40.10.120">
    <property type="match status" value="1"/>
</dbReference>
<keyword evidence="1" id="KW-0645">Protease</keyword>
<accession>A0ABS1MLM0</accession>
<feature type="compositionally biased region" description="Low complexity" evidence="3">
    <location>
        <begin position="79"/>
        <end position="90"/>
    </location>
</feature>
<feature type="compositionally biased region" description="Pro residues" evidence="3">
    <location>
        <begin position="271"/>
        <end position="281"/>
    </location>
</feature>
<feature type="compositionally biased region" description="Low complexity" evidence="3">
    <location>
        <begin position="182"/>
        <end position="201"/>
    </location>
</feature>
<feature type="compositionally biased region" description="Pro residues" evidence="3">
    <location>
        <begin position="221"/>
        <end position="238"/>
    </location>
</feature>
<dbReference type="InterPro" id="IPR001478">
    <property type="entry name" value="PDZ"/>
</dbReference>
<dbReference type="PRINTS" id="PR00834">
    <property type="entry name" value="PROTEASES2C"/>
</dbReference>
<dbReference type="EMBL" id="JAERRI010000002">
    <property type="protein sequence ID" value="MBL1088531.1"/>
    <property type="molecule type" value="Genomic_DNA"/>
</dbReference>
<dbReference type="Pfam" id="PF13180">
    <property type="entry name" value="PDZ_2"/>
    <property type="match status" value="1"/>
</dbReference>
<feature type="compositionally biased region" description="Low complexity" evidence="3">
    <location>
        <begin position="144"/>
        <end position="169"/>
    </location>
</feature>
<feature type="compositionally biased region" description="Low complexity" evidence="3">
    <location>
        <begin position="109"/>
        <end position="132"/>
    </location>
</feature>
<dbReference type="SMART" id="SM00228">
    <property type="entry name" value="PDZ"/>
    <property type="match status" value="1"/>
</dbReference>
<gene>
    <name evidence="5" type="ORF">JK360_03865</name>
</gene>
<feature type="domain" description="PDZ" evidence="4">
    <location>
        <begin position="676"/>
        <end position="728"/>
    </location>
</feature>
<evidence type="ECO:0000313" key="6">
    <source>
        <dbReference type="Proteomes" id="UP000629371"/>
    </source>
</evidence>
<dbReference type="InterPro" id="IPR009003">
    <property type="entry name" value="Peptidase_S1_PA"/>
</dbReference>
<dbReference type="Gene3D" id="2.30.42.10">
    <property type="match status" value="1"/>
</dbReference>
<reference evidence="5 6" key="1">
    <citation type="submission" date="2021-01" db="EMBL/GenBank/DDBJ databases">
        <title>WGS of actinomycetes isolated from Thailand.</title>
        <authorList>
            <person name="Thawai C."/>
        </authorList>
    </citation>
    <scope>NUCLEOTIDE SEQUENCE [LARGE SCALE GENOMIC DNA]</scope>
    <source>
        <strain evidence="5 6">CH9-7</strain>
    </source>
</reference>
<dbReference type="SUPFAM" id="SSF50494">
    <property type="entry name" value="Trypsin-like serine proteases"/>
    <property type="match status" value="1"/>
</dbReference>
<evidence type="ECO:0000256" key="1">
    <source>
        <dbReference type="ARBA" id="ARBA00022670"/>
    </source>
</evidence>
<evidence type="ECO:0000256" key="2">
    <source>
        <dbReference type="ARBA" id="ARBA00022801"/>
    </source>
</evidence>
<keyword evidence="6" id="KW-1185">Reference proteome</keyword>
<dbReference type="Pfam" id="PF13365">
    <property type="entry name" value="Trypsin_2"/>
    <property type="match status" value="1"/>
</dbReference>
<dbReference type="InterPro" id="IPR001940">
    <property type="entry name" value="Peptidase_S1C"/>
</dbReference>
<protein>
    <submittedName>
        <fullName evidence="5">Trypsin-like peptidase domain-containing protein</fullName>
    </submittedName>
</protein>
<feature type="compositionally biased region" description="Low complexity" evidence="3">
    <location>
        <begin position="318"/>
        <end position="333"/>
    </location>
</feature>
<dbReference type="PANTHER" id="PTHR43343:SF3">
    <property type="entry name" value="PROTEASE DO-LIKE 8, CHLOROPLASTIC"/>
    <property type="match status" value="1"/>
</dbReference>
<dbReference type="InterPro" id="IPR051201">
    <property type="entry name" value="Chloro_Bact_Ser_Proteases"/>
</dbReference>
<name>A0ABS1MLM0_9ACTN</name>
<organism evidence="5 6">
    <name type="scientific">Streptomyces siderophoricus</name>
    <dbReference type="NCBI Taxonomy" id="2802281"/>
    <lineage>
        <taxon>Bacteria</taxon>
        <taxon>Bacillati</taxon>
        <taxon>Actinomycetota</taxon>
        <taxon>Actinomycetes</taxon>
        <taxon>Kitasatosporales</taxon>
        <taxon>Streptomycetaceae</taxon>
        <taxon>Streptomyces</taxon>
    </lineage>
</organism>
<dbReference type="RefSeq" id="WP_201801669.1">
    <property type="nucleotide sequence ID" value="NZ_JAERRI010000002.1"/>
</dbReference>
<comment type="caution">
    <text evidence="5">The sequence shown here is derived from an EMBL/GenBank/DDBJ whole genome shotgun (WGS) entry which is preliminary data.</text>
</comment>
<dbReference type="Proteomes" id="UP000629371">
    <property type="component" value="Unassembled WGS sequence"/>
</dbReference>
<dbReference type="InterPro" id="IPR036034">
    <property type="entry name" value="PDZ_sf"/>
</dbReference>